<accession>A0A0A7FX71</accession>
<gene>
    <name evidence="2" type="ORF">U729_1739</name>
</gene>
<dbReference type="STRING" id="1561.NPD11_1280"/>
<dbReference type="Proteomes" id="UP000030635">
    <property type="component" value="Chromosome"/>
</dbReference>
<evidence type="ECO:0000256" key="1">
    <source>
        <dbReference type="ARBA" id="ARBA00006479"/>
    </source>
</evidence>
<dbReference type="PANTHER" id="PTHR18964:SF165">
    <property type="entry name" value="BETA-GLUCOSIDE KINASE"/>
    <property type="match status" value="1"/>
</dbReference>
<dbReference type="HOGENOM" id="CLU_036604_0_2_9"/>
<dbReference type="SUPFAM" id="SSF53067">
    <property type="entry name" value="Actin-like ATPase domain"/>
    <property type="match status" value="1"/>
</dbReference>
<protein>
    <submittedName>
        <fullName evidence="2">ROK family protein</fullName>
    </submittedName>
</protein>
<dbReference type="Pfam" id="PF00480">
    <property type="entry name" value="ROK"/>
    <property type="match status" value="1"/>
</dbReference>
<sequence>MSRYLGIDIGGTEIKYGIFNDIGDEFIGEKGSIKSVRDDLDKIIDILVGIIKNAKDIDGVGISIPGGVDSENGIIIEGGAIPVLAGVDLIGILKKKTGFNIAIENDANCVVLAEKWIGNGKDCSSFVCMTIGTGIGGGMFINNKIHVGKNFFAGEFGYIIIDDFDDYNNIPTLSLLSATEPLLKKVAEAKGMNFEEISGIKVFEMIENCDEVVIEVYRKWLRKLCIGINNIGFSIDPEKFLIGGGISGAPRLISDIKDELNKINPYTKSWKIETCKHFNSSGKIGAVYNYLVRNELI</sequence>
<dbReference type="Gene3D" id="3.30.420.40">
    <property type="match status" value="2"/>
</dbReference>
<dbReference type="InterPro" id="IPR043129">
    <property type="entry name" value="ATPase_NBD"/>
</dbReference>
<organism evidence="2 3">
    <name type="scientific">Clostridium baratii str. Sullivan</name>
    <dbReference type="NCBI Taxonomy" id="1415775"/>
    <lineage>
        <taxon>Bacteria</taxon>
        <taxon>Bacillati</taxon>
        <taxon>Bacillota</taxon>
        <taxon>Clostridia</taxon>
        <taxon>Eubacteriales</taxon>
        <taxon>Clostridiaceae</taxon>
        <taxon>Clostridium</taxon>
    </lineage>
</organism>
<dbReference type="OrthoDB" id="9795247at2"/>
<name>A0A0A7FX71_9CLOT</name>
<dbReference type="InterPro" id="IPR000600">
    <property type="entry name" value="ROK"/>
</dbReference>
<dbReference type="PANTHER" id="PTHR18964">
    <property type="entry name" value="ROK (REPRESSOR, ORF, KINASE) FAMILY"/>
    <property type="match status" value="1"/>
</dbReference>
<dbReference type="eggNOG" id="COG1940">
    <property type="taxonomic scope" value="Bacteria"/>
</dbReference>
<reference evidence="2 3" key="1">
    <citation type="journal article" date="2015" name="Infect. Genet. Evol.">
        <title>Genomic sequences of six botulinum neurotoxin-producing strains representing three clostridial species illustrate the mobility and diversity of botulinum neurotoxin genes.</title>
        <authorList>
            <person name="Smith T.J."/>
            <person name="Hill K.K."/>
            <person name="Xie G."/>
            <person name="Foley B.T."/>
            <person name="Williamson C.H."/>
            <person name="Foster J.T."/>
            <person name="Johnson S.L."/>
            <person name="Chertkov O."/>
            <person name="Teshima H."/>
            <person name="Gibbons H.S."/>
            <person name="Johnsky L.A."/>
            <person name="Karavis M.A."/>
            <person name="Smith L.A."/>
        </authorList>
    </citation>
    <scope>NUCLEOTIDE SEQUENCE [LARGE SCALE GENOMIC DNA]</scope>
    <source>
        <strain evidence="2 3">Sullivan</strain>
    </source>
</reference>
<dbReference type="RefSeq" id="WP_039313728.1">
    <property type="nucleotide sequence ID" value="NZ_CP006905.1"/>
</dbReference>
<dbReference type="KEGG" id="cbv:U729_1739"/>
<keyword evidence="3" id="KW-1185">Reference proteome</keyword>
<dbReference type="CDD" id="cd24152">
    <property type="entry name" value="ASKHA_NBD_ROK-like"/>
    <property type="match status" value="1"/>
</dbReference>
<evidence type="ECO:0000313" key="2">
    <source>
        <dbReference type="EMBL" id="AIY84178.1"/>
    </source>
</evidence>
<dbReference type="AlphaFoldDB" id="A0A0A7FX71"/>
<comment type="similarity">
    <text evidence="1">Belongs to the ROK (NagC/XylR) family.</text>
</comment>
<proteinExistence type="inferred from homology"/>
<evidence type="ECO:0000313" key="3">
    <source>
        <dbReference type="Proteomes" id="UP000030635"/>
    </source>
</evidence>
<dbReference type="EMBL" id="CP006905">
    <property type="protein sequence ID" value="AIY84178.1"/>
    <property type="molecule type" value="Genomic_DNA"/>
</dbReference>